<dbReference type="InterPro" id="IPR025239">
    <property type="entry name" value="DUF4187"/>
</dbReference>
<evidence type="ECO:0000313" key="4">
    <source>
        <dbReference type="Proteomes" id="UP000193144"/>
    </source>
</evidence>
<dbReference type="OrthoDB" id="786951at2759"/>
<accession>A0A1Y2AAS1</accession>
<keyword evidence="4" id="KW-1185">Reference proteome</keyword>
<dbReference type="SMART" id="SM00443">
    <property type="entry name" value="G_patch"/>
    <property type="match status" value="1"/>
</dbReference>
<protein>
    <recommendedName>
        <fullName evidence="2">G-patch domain-containing protein</fullName>
    </recommendedName>
</protein>
<dbReference type="AlphaFoldDB" id="A0A1Y2AAS1"/>
<feature type="region of interest" description="Disordered" evidence="1">
    <location>
        <begin position="85"/>
        <end position="130"/>
    </location>
</feature>
<dbReference type="InterPro" id="IPR039249">
    <property type="entry name" value="GPATCH11"/>
</dbReference>
<feature type="region of interest" description="Disordered" evidence="1">
    <location>
        <begin position="218"/>
        <end position="248"/>
    </location>
</feature>
<dbReference type="GO" id="GO:0003676">
    <property type="term" value="F:nucleic acid binding"/>
    <property type="evidence" value="ECO:0007669"/>
    <property type="project" value="InterPro"/>
</dbReference>
<dbReference type="InterPro" id="IPR000467">
    <property type="entry name" value="G_patch_dom"/>
</dbReference>
<feature type="compositionally biased region" description="Basic and acidic residues" evidence="1">
    <location>
        <begin position="144"/>
        <end position="157"/>
    </location>
</feature>
<dbReference type="Proteomes" id="UP000193144">
    <property type="component" value="Unassembled WGS sequence"/>
</dbReference>
<dbReference type="PANTHER" id="PTHR21032">
    <property type="entry name" value="G PATCH DOMAIN-CONTAINING PROTEIN 11"/>
    <property type="match status" value="1"/>
</dbReference>
<name>A0A1Y2AAS1_9PLEO</name>
<feature type="region of interest" description="Disordered" evidence="1">
    <location>
        <begin position="144"/>
        <end position="197"/>
    </location>
</feature>
<evidence type="ECO:0000259" key="2">
    <source>
        <dbReference type="PROSITE" id="PS50174"/>
    </source>
</evidence>
<feature type="compositionally biased region" description="Basic and acidic residues" evidence="1">
    <location>
        <begin position="89"/>
        <end position="130"/>
    </location>
</feature>
<reference evidence="3 4" key="1">
    <citation type="submission" date="2016-07" db="EMBL/GenBank/DDBJ databases">
        <title>Pervasive Adenine N6-methylation of Active Genes in Fungi.</title>
        <authorList>
            <consortium name="DOE Joint Genome Institute"/>
            <person name="Mondo S.J."/>
            <person name="Dannebaum R.O."/>
            <person name="Kuo R.C."/>
            <person name="Labutti K."/>
            <person name="Haridas S."/>
            <person name="Kuo A."/>
            <person name="Salamov A."/>
            <person name="Ahrendt S.R."/>
            <person name="Lipzen A."/>
            <person name="Sullivan W."/>
            <person name="Andreopoulos W.B."/>
            <person name="Clum A."/>
            <person name="Lindquist E."/>
            <person name="Daum C."/>
            <person name="Ramamoorthy G.K."/>
            <person name="Gryganskyi A."/>
            <person name="Culley D."/>
            <person name="Magnuson J.K."/>
            <person name="James T.Y."/>
            <person name="O'Malley M.A."/>
            <person name="Stajich J.E."/>
            <person name="Spatafora J.W."/>
            <person name="Visel A."/>
            <person name="Grigoriev I.V."/>
        </authorList>
    </citation>
    <scope>NUCLEOTIDE SEQUENCE [LARGE SCALE GENOMIC DNA]</scope>
    <source>
        <strain evidence="3 4">CBS 115471</strain>
    </source>
</reference>
<dbReference type="Pfam" id="PF01585">
    <property type="entry name" value="G-patch"/>
    <property type="match status" value="1"/>
</dbReference>
<dbReference type="PROSITE" id="PS50174">
    <property type="entry name" value="G_PATCH"/>
    <property type="match status" value="1"/>
</dbReference>
<dbReference type="PANTHER" id="PTHR21032:SF0">
    <property type="entry name" value="G PATCH DOMAIN-CONTAINING PROTEIN 11"/>
    <property type="match status" value="1"/>
</dbReference>
<feature type="domain" description="G-patch" evidence="2">
    <location>
        <begin position="69"/>
        <end position="115"/>
    </location>
</feature>
<proteinExistence type="predicted"/>
<dbReference type="GO" id="GO:0000776">
    <property type="term" value="C:kinetochore"/>
    <property type="evidence" value="ECO:0007669"/>
    <property type="project" value="TreeGrafter"/>
</dbReference>
<feature type="compositionally biased region" description="Basic and acidic residues" evidence="1">
    <location>
        <begin position="186"/>
        <end position="195"/>
    </location>
</feature>
<evidence type="ECO:0000313" key="3">
    <source>
        <dbReference type="EMBL" id="ORY19387.1"/>
    </source>
</evidence>
<feature type="compositionally biased region" description="Basic and acidic residues" evidence="1">
    <location>
        <begin position="164"/>
        <end position="178"/>
    </location>
</feature>
<feature type="compositionally biased region" description="Basic and acidic residues" evidence="1">
    <location>
        <begin position="34"/>
        <end position="52"/>
    </location>
</feature>
<feature type="compositionally biased region" description="Acidic residues" evidence="1">
    <location>
        <begin position="1"/>
        <end position="10"/>
    </location>
</feature>
<dbReference type="EMBL" id="MCFA01000002">
    <property type="protein sequence ID" value="ORY19387.1"/>
    <property type="molecule type" value="Genomic_DNA"/>
</dbReference>
<dbReference type="STRING" id="1231657.A0A1Y2AAS1"/>
<feature type="compositionally biased region" description="Basic and acidic residues" evidence="1">
    <location>
        <begin position="218"/>
        <end position="227"/>
    </location>
</feature>
<dbReference type="Pfam" id="PF13821">
    <property type="entry name" value="DUF4187"/>
    <property type="match status" value="1"/>
</dbReference>
<sequence length="319" mass="37282">MAQSDEEDDYMNMVFDEAPNPAKETSLQRRARLKREGEEKARANSKTKAEKEAEAEAIREAALATALDSTSKGFKMMAKFGFKQGDTLGKSEDARKEPIHLSMKDDRSGLGLESERKRKFREHAEKIEKETKRTKVEQLDYRERIRQENEEKRHEVELYNAQKTAERLVEERDTRPAEGQDWTPTGEDKKRRAESNEMPLKSINVLWRGLARKRLEKQRDRKLRQDFTDSLSSRLPTYADDDEDTDDKLAYSRDTAVVQNELDEEDPELEEFDALPVTERLQKVVVHLRETHHYCFWCKYQYSDETMDGCPGITEADHD</sequence>
<evidence type="ECO:0000256" key="1">
    <source>
        <dbReference type="SAM" id="MobiDB-lite"/>
    </source>
</evidence>
<organism evidence="3 4">
    <name type="scientific">Clohesyomyces aquaticus</name>
    <dbReference type="NCBI Taxonomy" id="1231657"/>
    <lineage>
        <taxon>Eukaryota</taxon>
        <taxon>Fungi</taxon>
        <taxon>Dikarya</taxon>
        <taxon>Ascomycota</taxon>
        <taxon>Pezizomycotina</taxon>
        <taxon>Dothideomycetes</taxon>
        <taxon>Pleosporomycetidae</taxon>
        <taxon>Pleosporales</taxon>
        <taxon>Lindgomycetaceae</taxon>
        <taxon>Clohesyomyces</taxon>
    </lineage>
</organism>
<comment type="caution">
    <text evidence="3">The sequence shown here is derived from an EMBL/GenBank/DDBJ whole genome shotgun (WGS) entry which is preliminary data.</text>
</comment>
<feature type="region of interest" description="Disordered" evidence="1">
    <location>
        <begin position="1"/>
        <end position="52"/>
    </location>
</feature>
<gene>
    <name evidence="3" type="ORF">BCR34DRAFT_471984</name>
</gene>
<dbReference type="SMART" id="SM01173">
    <property type="entry name" value="DUF4187"/>
    <property type="match status" value="1"/>
</dbReference>